<organism evidence="5 6">
    <name type="scientific">Myotis myotis</name>
    <name type="common">Greater mouse-eared bat</name>
    <name type="synonym">Vespertilio myotis</name>
    <dbReference type="NCBI Taxonomy" id="51298"/>
    <lineage>
        <taxon>Eukaryota</taxon>
        <taxon>Metazoa</taxon>
        <taxon>Chordata</taxon>
        <taxon>Craniata</taxon>
        <taxon>Vertebrata</taxon>
        <taxon>Euteleostomi</taxon>
        <taxon>Mammalia</taxon>
        <taxon>Eutheria</taxon>
        <taxon>Laurasiatheria</taxon>
        <taxon>Chiroptera</taxon>
        <taxon>Yangochiroptera</taxon>
        <taxon>Vespertilionidae</taxon>
        <taxon>Myotis</taxon>
    </lineage>
</organism>
<keyword evidence="6" id="KW-1185">Reference proteome</keyword>
<dbReference type="OrthoDB" id="10044490at2759"/>
<accession>A0A7J7U6H7</accession>
<reference evidence="5 6" key="1">
    <citation type="journal article" date="2020" name="Nature">
        <title>Six reference-quality genomes reveal evolution of bat adaptations.</title>
        <authorList>
            <person name="Jebb D."/>
            <person name="Huang Z."/>
            <person name="Pippel M."/>
            <person name="Hughes G.M."/>
            <person name="Lavrichenko K."/>
            <person name="Devanna P."/>
            <person name="Winkler S."/>
            <person name="Jermiin L.S."/>
            <person name="Skirmuntt E.C."/>
            <person name="Katzourakis A."/>
            <person name="Burkitt-Gray L."/>
            <person name="Ray D.A."/>
            <person name="Sullivan K.A.M."/>
            <person name="Roscito J.G."/>
            <person name="Kirilenko B.M."/>
            <person name="Davalos L.M."/>
            <person name="Corthals A.P."/>
            <person name="Power M.L."/>
            <person name="Jones G."/>
            <person name="Ransome R.D."/>
            <person name="Dechmann D.K.N."/>
            <person name="Locatelli A.G."/>
            <person name="Puechmaille S.J."/>
            <person name="Fedrigo O."/>
            <person name="Jarvis E.D."/>
            <person name="Hiller M."/>
            <person name="Vernes S.C."/>
            <person name="Myers E.W."/>
            <person name="Teeling E.C."/>
        </authorList>
    </citation>
    <scope>NUCLEOTIDE SEQUENCE [LARGE SCALE GENOMIC DNA]</scope>
    <source>
        <strain evidence="5">MMyoMyo1</strain>
        <tissue evidence="5">Flight muscle</tissue>
    </source>
</reference>
<evidence type="ECO:0000259" key="4">
    <source>
        <dbReference type="PROSITE" id="PS50001"/>
    </source>
</evidence>
<dbReference type="GO" id="GO:0005737">
    <property type="term" value="C:cytoplasm"/>
    <property type="evidence" value="ECO:0007669"/>
    <property type="project" value="TreeGrafter"/>
</dbReference>
<feature type="region of interest" description="Disordered" evidence="3">
    <location>
        <begin position="155"/>
        <end position="180"/>
    </location>
</feature>
<keyword evidence="1 2" id="KW-0727">SH2 domain</keyword>
<name>A0A7J7U6H7_MYOMY</name>
<feature type="domain" description="SH2" evidence="4">
    <location>
        <begin position="240"/>
        <end position="348"/>
    </location>
</feature>
<evidence type="ECO:0000256" key="2">
    <source>
        <dbReference type="PROSITE-ProRule" id="PRU00191"/>
    </source>
</evidence>
<dbReference type="SMART" id="SM00252">
    <property type="entry name" value="SH2"/>
    <property type="match status" value="1"/>
</dbReference>
<feature type="compositionally biased region" description="Basic residues" evidence="3">
    <location>
        <begin position="1"/>
        <end position="12"/>
    </location>
</feature>
<feature type="region of interest" description="Disordered" evidence="3">
    <location>
        <begin position="1"/>
        <end position="142"/>
    </location>
</feature>
<evidence type="ECO:0000313" key="6">
    <source>
        <dbReference type="Proteomes" id="UP000527355"/>
    </source>
</evidence>
<evidence type="ECO:0000256" key="1">
    <source>
        <dbReference type="ARBA" id="ARBA00022999"/>
    </source>
</evidence>
<dbReference type="PROSITE" id="PS50001">
    <property type="entry name" value="SH2"/>
    <property type="match status" value="1"/>
</dbReference>
<protein>
    <submittedName>
        <fullName evidence="5">SH2 domain containing 6</fullName>
    </submittedName>
</protein>
<dbReference type="GO" id="GO:0035556">
    <property type="term" value="P:intracellular signal transduction"/>
    <property type="evidence" value="ECO:0007669"/>
    <property type="project" value="TreeGrafter"/>
</dbReference>
<dbReference type="EMBL" id="JABWUV010000014">
    <property type="protein sequence ID" value="KAF6308438.1"/>
    <property type="molecule type" value="Genomic_DNA"/>
</dbReference>
<dbReference type="Proteomes" id="UP000527355">
    <property type="component" value="Unassembled WGS sequence"/>
</dbReference>
<dbReference type="AlphaFoldDB" id="A0A7J7U6H7"/>
<dbReference type="FunFam" id="3.30.505.10:FF:000016">
    <property type="entry name" value="B-cell linker protein isoform 2"/>
    <property type="match status" value="1"/>
</dbReference>
<feature type="compositionally biased region" description="Pro residues" evidence="3">
    <location>
        <begin position="95"/>
        <end position="105"/>
    </location>
</feature>
<feature type="compositionally biased region" description="Acidic residues" evidence="3">
    <location>
        <begin position="49"/>
        <end position="58"/>
    </location>
</feature>
<sequence>MDKLRENKRRLKPPLSPLQCADSPTWRTDVPLPAPGPWSPRHPVPKAQEEEEEEEDSYELPPCEALPVNLAPARHPGTVEESLYLDHSGLLGPSKSPPPQQPQPQPAMRMAALSLREAMKQGQSSGRRELSAPAHVGPGSAKQCDEDIYLECEPSSVPAWPQTPSSQVLMPPAPLPRTSSAVCRPSMAPEEAQGGAANATSKAQPCNLLPAGRRASLSSAAPTGRTSAAAEDGSLLGQPWFSENCDRYAVESALLRCQKDGAYTVRPSSGSRGSQPLTLVVLLHGRVFNIPIRRLDGGRHYALGREGRNREERFSSVAAMVQHYMQHPLPLVDRHSGSCQLTCLLFPTKP</sequence>
<dbReference type="InterPro" id="IPR000980">
    <property type="entry name" value="SH2"/>
</dbReference>
<gene>
    <name evidence="5" type="ORF">mMyoMyo1_017400</name>
</gene>
<dbReference type="Pfam" id="PF00017">
    <property type="entry name" value="SH2"/>
    <property type="match status" value="1"/>
</dbReference>
<dbReference type="PANTHER" id="PTHR14098">
    <property type="entry name" value="SH2 DOMAIN CONTAINING PROTEIN"/>
    <property type="match status" value="1"/>
</dbReference>
<evidence type="ECO:0000256" key="3">
    <source>
        <dbReference type="SAM" id="MobiDB-lite"/>
    </source>
</evidence>
<dbReference type="VEuPathDB" id="HostDB:GeneID_118668795"/>
<dbReference type="GO" id="GO:0007169">
    <property type="term" value="P:cell surface receptor protein tyrosine kinase signaling pathway"/>
    <property type="evidence" value="ECO:0007669"/>
    <property type="project" value="TreeGrafter"/>
</dbReference>
<proteinExistence type="predicted"/>
<evidence type="ECO:0000313" key="5">
    <source>
        <dbReference type="EMBL" id="KAF6308438.1"/>
    </source>
</evidence>
<dbReference type="PANTHER" id="PTHR14098:SF16">
    <property type="entry name" value="SH2 DOMAIN-CONTAINING PROTEIN 6"/>
    <property type="match status" value="1"/>
</dbReference>
<feature type="compositionally biased region" description="Pro residues" evidence="3">
    <location>
        <begin position="32"/>
        <end position="42"/>
    </location>
</feature>
<dbReference type="Gene3D" id="3.30.505.10">
    <property type="entry name" value="SH2 domain"/>
    <property type="match status" value="1"/>
</dbReference>
<comment type="caution">
    <text evidence="5">The sequence shown here is derived from an EMBL/GenBank/DDBJ whole genome shotgun (WGS) entry which is preliminary data.</text>
</comment>
<dbReference type="SUPFAM" id="SSF55550">
    <property type="entry name" value="SH2 domain"/>
    <property type="match status" value="1"/>
</dbReference>
<dbReference type="InterPro" id="IPR036860">
    <property type="entry name" value="SH2_dom_sf"/>
</dbReference>
<dbReference type="InterPro" id="IPR051751">
    <property type="entry name" value="Immunoreceptor_sig_adapters"/>
</dbReference>